<evidence type="ECO:0008006" key="3">
    <source>
        <dbReference type="Google" id="ProtNLM"/>
    </source>
</evidence>
<name>A0ABU0MLD7_9PROT</name>
<proteinExistence type="predicted"/>
<accession>A0ABU0MLD7</accession>
<dbReference type="InterPro" id="IPR038765">
    <property type="entry name" value="Papain-like_cys_pep_sf"/>
</dbReference>
<comment type="caution">
    <text evidence="1">The sequence shown here is derived from an EMBL/GenBank/DDBJ whole genome shotgun (WGS) entry which is preliminary data.</text>
</comment>
<evidence type="ECO:0000313" key="2">
    <source>
        <dbReference type="Proteomes" id="UP001244552"/>
    </source>
</evidence>
<sequence>MPVTLQAGDILINSDKFGHVGLAIGNWQGNRSASSTATHCACMAIVHATNSGVILDGWGQKAVVFRPLQLSVTEVLAVSKIAEEIRNGAQYGAARAVFKSWTGSSSYGKGARERLDKYRSRLRMNDTGGTALSIVKNVFCSELVILAYQLALNEDHAQFIRLDGMHSLPSTLKTYLTGRSNAWRMEGDYVP</sequence>
<reference evidence="1 2" key="1">
    <citation type="submission" date="2023-07" db="EMBL/GenBank/DDBJ databases">
        <title>Genomic Encyclopedia of Type Strains, Phase IV (KMG-IV): sequencing the most valuable type-strain genomes for metagenomic binning, comparative biology and taxonomic classification.</title>
        <authorList>
            <person name="Goeker M."/>
        </authorList>
    </citation>
    <scope>NUCLEOTIDE SEQUENCE [LARGE SCALE GENOMIC DNA]</scope>
    <source>
        <strain evidence="1 2">DSM 19922</strain>
    </source>
</reference>
<dbReference type="EMBL" id="JAUSVU010000010">
    <property type="protein sequence ID" value="MDQ0534278.1"/>
    <property type="molecule type" value="Genomic_DNA"/>
</dbReference>
<organism evidence="1 2">
    <name type="scientific">Azospirillum picis</name>
    <dbReference type="NCBI Taxonomy" id="488438"/>
    <lineage>
        <taxon>Bacteria</taxon>
        <taxon>Pseudomonadati</taxon>
        <taxon>Pseudomonadota</taxon>
        <taxon>Alphaproteobacteria</taxon>
        <taxon>Rhodospirillales</taxon>
        <taxon>Azospirillaceae</taxon>
        <taxon>Azospirillum</taxon>
    </lineage>
</organism>
<dbReference type="Proteomes" id="UP001244552">
    <property type="component" value="Unassembled WGS sequence"/>
</dbReference>
<keyword evidence="2" id="KW-1185">Reference proteome</keyword>
<evidence type="ECO:0000313" key="1">
    <source>
        <dbReference type="EMBL" id="MDQ0534278.1"/>
    </source>
</evidence>
<gene>
    <name evidence="1" type="ORF">QO018_003149</name>
</gene>
<protein>
    <recommendedName>
        <fullName evidence="3">Permuted papain-like amidase enzyme, YaeF/YiiX, C92 family</fullName>
    </recommendedName>
</protein>
<dbReference type="RefSeq" id="WP_209983291.1">
    <property type="nucleotide sequence ID" value="NZ_JAGINO010000010.1"/>
</dbReference>
<dbReference type="SUPFAM" id="SSF54001">
    <property type="entry name" value="Cysteine proteinases"/>
    <property type="match status" value="1"/>
</dbReference>